<sequence>MNLCLLIWGFNSWSQELTLDEIRVRDPYIVAYEPTQTYYLYAQKQNRLDAIEDEVGVEVYRSKDLKTWVGPKSVFQAPEGFWGRQMVWAPEVHEYKGSYYLFVTFTSYDTLDTPGQSTAPQWKRGTQILRASHPEGPFELISKDSQTPPEWMCLDGSLWVEEETPYMVFCHEWAQIEDGTIDVIELSDDLAKAVSDSQVLFSATSIPWVRSLADTGYKHHGYVTDGNFIYETKNGKLIMIWSSFGPEGYALIQAVSDSGKIHGPWRQIEKPLFKAHGGHGMIFKTFEGQLMLSFHQPNSGKLERAQLFEIKDKGDHIALKDKIK</sequence>
<evidence type="ECO:0000256" key="2">
    <source>
        <dbReference type="ARBA" id="ARBA00009865"/>
    </source>
</evidence>
<gene>
    <name evidence="6" type="ORF">N7U62_21665</name>
</gene>
<keyword evidence="3 5" id="KW-0378">Hydrolase</keyword>
<evidence type="ECO:0000256" key="3">
    <source>
        <dbReference type="ARBA" id="ARBA00022801"/>
    </source>
</evidence>
<keyword evidence="4 5" id="KW-0326">Glycosidase</keyword>
<accession>A0ABT3D0G1</accession>
<evidence type="ECO:0000256" key="5">
    <source>
        <dbReference type="RuleBase" id="RU361187"/>
    </source>
</evidence>
<dbReference type="EMBL" id="JAOYOD010000001">
    <property type="protein sequence ID" value="MCV9389288.1"/>
    <property type="molecule type" value="Genomic_DNA"/>
</dbReference>
<proteinExistence type="inferred from homology"/>
<dbReference type="Pfam" id="PF04616">
    <property type="entry name" value="Glyco_hydro_43"/>
    <property type="match status" value="1"/>
</dbReference>
<organism evidence="6 7">
    <name type="scientific">Reichenbachiella ulvae</name>
    <dbReference type="NCBI Taxonomy" id="2980104"/>
    <lineage>
        <taxon>Bacteria</taxon>
        <taxon>Pseudomonadati</taxon>
        <taxon>Bacteroidota</taxon>
        <taxon>Cytophagia</taxon>
        <taxon>Cytophagales</taxon>
        <taxon>Reichenbachiellaceae</taxon>
        <taxon>Reichenbachiella</taxon>
    </lineage>
</organism>
<dbReference type="InterPro" id="IPR006710">
    <property type="entry name" value="Glyco_hydro_43"/>
</dbReference>
<dbReference type="Proteomes" id="UP001300692">
    <property type="component" value="Unassembled WGS sequence"/>
</dbReference>
<dbReference type="GO" id="GO:0016787">
    <property type="term" value="F:hydrolase activity"/>
    <property type="evidence" value="ECO:0007669"/>
    <property type="project" value="UniProtKB-KW"/>
</dbReference>
<comment type="caution">
    <text evidence="6">The sequence shown here is derived from an EMBL/GenBank/DDBJ whole genome shotgun (WGS) entry which is preliminary data.</text>
</comment>
<dbReference type="CDD" id="cd08981">
    <property type="entry name" value="GH43_Bt1873-like"/>
    <property type="match status" value="1"/>
</dbReference>
<evidence type="ECO:0000256" key="4">
    <source>
        <dbReference type="ARBA" id="ARBA00023295"/>
    </source>
</evidence>
<evidence type="ECO:0000256" key="1">
    <source>
        <dbReference type="ARBA" id="ARBA00004834"/>
    </source>
</evidence>
<comment type="pathway">
    <text evidence="1">Glycan metabolism; L-arabinan degradation.</text>
</comment>
<evidence type="ECO:0000313" key="7">
    <source>
        <dbReference type="Proteomes" id="UP001300692"/>
    </source>
</evidence>
<keyword evidence="7" id="KW-1185">Reference proteome</keyword>
<evidence type="ECO:0000313" key="6">
    <source>
        <dbReference type="EMBL" id="MCV9389288.1"/>
    </source>
</evidence>
<dbReference type="Gene3D" id="2.115.10.20">
    <property type="entry name" value="Glycosyl hydrolase domain, family 43"/>
    <property type="match status" value="1"/>
</dbReference>
<dbReference type="RefSeq" id="WP_264140211.1">
    <property type="nucleotide sequence ID" value="NZ_JAOYOD010000001.1"/>
</dbReference>
<name>A0ABT3D0G1_9BACT</name>
<comment type="similarity">
    <text evidence="2 5">Belongs to the glycosyl hydrolase 43 family.</text>
</comment>
<dbReference type="SUPFAM" id="SSF75005">
    <property type="entry name" value="Arabinanase/levansucrase/invertase"/>
    <property type="match status" value="1"/>
</dbReference>
<dbReference type="InterPro" id="IPR023296">
    <property type="entry name" value="Glyco_hydro_beta-prop_sf"/>
</dbReference>
<protein>
    <submittedName>
        <fullName evidence="6">Glycoside hydrolase family 43 protein</fullName>
    </submittedName>
</protein>
<reference evidence="6 7" key="1">
    <citation type="submission" date="2022-10" db="EMBL/GenBank/DDBJ databases">
        <title>Comparative genomics and taxonomic characterization of three novel marine species of genus Reichenbachiella exhibiting antioxidant and polysaccharide degradation activities.</title>
        <authorList>
            <person name="Muhammad N."/>
            <person name="Lee Y.-J."/>
            <person name="Ko J."/>
            <person name="Kim S.-G."/>
        </authorList>
    </citation>
    <scope>NUCLEOTIDE SEQUENCE [LARGE SCALE GENOMIC DNA]</scope>
    <source>
        <strain evidence="6 7">ABR2-5</strain>
    </source>
</reference>
<dbReference type="InterPro" id="IPR050727">
    <property type="entry name" value="GH43_arabinanases"/>
</dbReference>
<dbReference type="PANTHER" id="PTHR43301:SF3">
    <property type="entry name" value="ARABINAN ENDO-1,5-ALPHA-L-ARABINOSIDASE A-RELATED"/>
    <property type="match status" value="1"/>
</dbReference>
<dbReference type="PANTHER" id="PTHR43301">
    <property type="entry name" value="ARABINAN ENDO-1,5-ALPHA-L-ARABINOSIDASE"/>
    <property type="match status" value="1"/>
</dbReference>